<dbReference type="PANTHER" id="PTHR32309">
    <property type="entry name" value="TYROSINE-PROTEIN KINASE"/>
    <property type="match status" value="1"/>
</dbReference>
<dbReference type="EMBL" id="CP045423">
    <property type="protein sequence ID" value="QFU17866.1"/>
    <property type="molecule type" value="Genomic_DNA"/>
</dbReference>
<dbReference type="Proteomes" id="UP000325614">
    <property type="component" value="Chromosome"/>
</dbReference>
<dbReference type="Gene3D" id="3.40.50.300">
    <property type="entry name" value="P-loop containing nucleotide triphosphate hydrolases"/>
    <property type="match status" value="1"/>
</dbReference>
<name>A0A5P9K1P5_9HYPH</name>
<dbReference type="InterPro" id="IPR027417">
    <property type="entry name" value="P-loop_NTPase"/>
</dbReference>
<dbReference type="InterPro" id="IPR050445">
    <property type="entry name" value="Bact_polysacc_biosynth/exp"/>
</dbReference>
<evidence type="ECO:0000256" key="2">
    <source>
        <dbReference type="ARBA" id="ARBA00022840"/>
    </source>
</evidence>
<proteinExistence type="predicted"/>
<dbReference type="PANTHER" id="PTHR32309:SF13">
    <property type="entry name" value="FERRIC ENTEROBACTIN TRANSPORT PROTEIN FEPE"/>
    <property type="match status" value="1"/>
</dbReference>
<sequence>MERIQSTIENLEREIALVAFSEIGNASPPPSFSSEVAWRKLPPIRLDRRRVAQGRVVTIDRMDAANFTFDILRTKILKMLRQNKWTSVAITSPTPGCGKTVVGLNLAFSFASLKDCRTVFVDLDLRRPQVSNILGLDKTYSIEKFLKGEASIEEAFVRYGDNVAIGANSNPVLYASELLQSPRTTPILANLKEKLKPDVILYDLPPMLVNDDVIAFLPNVDCVILVVAAETSTLGEVDICERSLARESRVLGVVLNKCHFGPQDYGY</sequence>
<accession>A0A5P9K1P5</accession>
<dbReference type="SUPFAM" id="SSF52540">
    <property type="entry name" value="P-loop containing nucleoside triphosphate hydrolases"/>
    <property type="match status" value="1"/>
</dbReference>
<dbReference type="KEGG" id="mico:GDR74_17485"/>
<dbReference type="GO" id="GO:0005886">
    <property type="term" value="C:plasma membrane"/>
    <property type="evidence" value="ECO:0007669"/>
    <property type="project" value="TreeGrafter"/>
</dbReference>
<organism evidence="3 4">
    <name type="scientific">Microvirga thermotolerans</name>
    <dbReference type="NCBI Taxonomy" id="2651334"/>
    <lineage>
        <taxon>Bacteria</taxon>
        <taxon>Pseudomonadati</taxon>
        <taxon>Pseudomonadota</taxon>
        <taxon>Alphaproteobacteria</taxon>
        <taxon>Hyphomicrobiales</taxon>
        <taxon>Methylobacteriaceae</taxon>
        <taxon>Microvirga</taxon>
    </lineage>
</organism>
<dbReference type="RefSeq" id="WP_152587497.1">
    <property type="nucleotide sequence ID" value="NZ_CP045423.1"/>
</dbReference>
<reference evidence="3 4" key="1">
    <citation type="submission" date="2019-10" db="EMBL/GenBank/DDBJ databases">
        <title>Isolation, Identification of Microvirga thermotolerans HR1, a novel thermophilic bacterium and Comparative Genomics of the genus Microvirga.</title>
        <authorList>
            <person name="Li J."/>
            <person name="Zhang W."/>
            <person name="Lin M."/>
            <person name="Wang J."/>
        </authorList>
    </citation>
    <scope>NUCLEOTIDE SEQUENCE [LARGE SCALE GENOMIC DNA]</scope>
    <source>
        <strain evidence="3 4">HR1</strain>
    </source>
</reference>
<protein>
    <submittedName>
        <fullName evidence="3">AAA family ATPase</fullName>
    </submittedName>
</protein>
<evidence type="ECO:0000313" key="4">
    <source>
        <dbReference type="Proteomes" id="UP000325614"/>
    </source>
</evidence>
<dbReference type="GO" id="GO:0004713">
    <property type="term" value="F:protein tyrosine kinase activity"/>
    <property type="evidence" value="ECO:0007669"/>
    <property type="project" value="TreeGrafter"/>
</dbReference>
<keyword evidence="4" id="KW-1185">Reference proteome</keyword>
<dbReference type="InterPro" id="IPR005702">
    <property type="entry name" value="Wzc-like_C"/>
</dbReference>
<keyword evidence="2" id="KW-0067">ATP-binding</keyword>
<dbReference type="AlphaFoldDB" id="A0A5P9K1P5"/>
<gene>
    <name evidence="3" type="ORF">GDR74_17485</name>
</gene>
<dbReference type="CDD" id="cd05387">
    <property type="entry name" value="BY-kinase"/>
    <property type="match status" value="1"/>
</dbReference>
<evidence type="ECO:0000313" key="3">
    <source>
        <dbReference type="EMBL" id="QFU17866.1"/>
    </source>
</evidence>
<evidence type="ECO:0000256" key="1">
    <source>
        <dbReference type="ARBA" id="ARBA00022741"/>
    </source>
</evidence>
<keyword evidence="1" id="KW-0547">Nucleotide-binding</keyword>